<feature type="chain" id="PRO_5017698344" description="Adhesin domain-containing protein" evidence="1">
    <location>
        <begin position="21"/>
        <end position="362"/>
    </location>
</feature>
<gene>
    <name evidence="2" type="ORF">DZ858_12570</name>
</gene>
<dbReference type="AlphaFoldDB" id="A0A3E1Q7F6"/>
<dbReference type="RefSeq" id="WP_117160016.1">
    <property type="nucleotide sequence ID" value="NZ_QVID01000002.1"/>
</dbReference>
<dbReference type="EMBL" id="QVID01000002">
    <property type="protein sequence ID" value="RFN58066.1"/>
    <property type="molecule type" value="Genomic_DNA"/>
</dbReference>
<accession>A0A3E1Q7F6</accession>
<comment type="caution">
    <text evidence="2">The sequence shown here is derived from an EMBL/GenBank/DDBJ whole genome shotgun (WGS) entry which is preliminary data.</text>
</comment>
<evidence type="ECO:0000313" key="2">
    <source>
        <dbReference type="EMBL" id="RFN58066.1"/>
    </source>
</evidence>
<protein>
    <recommendedName>
        <fullName evidence="4">Adhesin domain-containing protein</fullName>
    </recommendedName>
</protein>
<evidence type="ECO:0000256" key="1">
    <source>
        <dbReference type="SAM" id="SignalP"/>
    </source>
</evidence>
<evidence type="ECO:0008006" key="4">
    <source>
        <dbReference type="Google" id="ProtNLM"/>
    </source>
</evidence>
<dbReference type="OrthoDB" id="1117657at2"/>
<organism evidence="2 3">
    <name type="scientific">Marixanthomonas ophiurae</name>
    <dbReference type="NCBI Taxonomy" id="387659"/>
    <lineage>
        <taxon>Bacteria</taxon>
        <taxon>Pseudomonadati</taxon>
        <taxon>Bacteroidota</taxon>
        <taxon>Flavobacteriia</taxon>
        <taxon>Flavobacteriales</taxon>
        <taxon>Flavobacteriaceae</taxon>
        <taxon>Marixanthomonas</taxon>
    </lineage>
</organism>
<keyword evidence="3" id="KW-1185">Reference proteome</keyword>
<dbReference type="Proteomes" id="UP000261082">
    <property type="component" value="Unassembled WGS sequence"/>
</dbReference>
<keyword evidence="1" id="KW-0732">Signal</keyword>
<reference evidence="2 3" key="1">
    <citation type="journal article" date="2007" name="Int. J. Syst. Evol. Microbiol.">
        <title>Marixanthomonas ophiurae gen. nov., sp. nov., a marine bacterium of the family Flavobacteriaceae isolated from a deep-sea brittle star.</title>
        <authorList>
            <person name="Romanenko L.A."/>
            <person name="Uchino M."/>
            <person name="Frolova G.M."/>
            <person name="Mikhailov V.V."/>
        </authorList>
    </citation>
    <scope>NUCLEOTIDE SEQUENCE [LARGE SCALE GENOMIC DNA]</scope>
    <source>
        <strain evidence="2 3">KMM 3046</strain>
    </source>
</reference>
<evidence type="ECO:0000313" key="3">
    <source>
        <dbReference type="Proteomes" id="UP000261082"/>
    </source>
</evidence>
<proteinExistence type="predicted"/>
<feature type="signal peptide" evidence="1">
    <location>
        <begin position="1"/>
        <end position="20"/>
    </location>
</feature>
<name>A0A3E1Q7F6_9FLAO</name>
<sequence length="362" mass="40054">MKIQSKTLLFLLLLPALAMATNGKMKGKYTKEKTVKKEFNVNSGAGLTVNNSYGNIDIVTWTENRTVIEVTIKTNGDNEEKVNERLEEINIELSGNASLVTAKTIFNEKKSGWSWWGSNNKNNVSVEVNYSIKLPITNTVDLNNDYGAIHINKLKGNAKINCDYGQLIIGELLADDNSLTFDYTDKSTIGYMKSGRINADYSGFTLEKTERLELTADYTKSEILEAQSINYNCDYGKVIIGKAQKVIGKGDYVNNQIETVTGSINLNTGYGSIRIENITNTAKDVTIKADYTGIKLGFDSGYNFDFVVDLSYASLKGEEDVTVLKSSKDYSSRNYSGYHGTQNSGNTVHINSDYGGVTFNKN</sequence>